<sequence length="140" mass="16439">MFDIEIKHFCPICGCYEPENQFSIGEICPCCGNEIGCDDDIEKPNINQEQYFQMIQISIDSYENGKEVPNHVKQFLENAKYSEDEAWEILRNKWIEKGCPWKYNFKGERPENWGIELAKLQLLNIGIKLDAINCVHFRQD</sequence>
<organism evidence="1 2">
    <name type="scientific">Clostridium aestuarii</name>
    <dbReference type="NCBI Taxonomy" id="338193"/>
    <lineage>
        <taxon>Bacteria</taxon>
        <taxon>Bacillati</taxon>
        <taxon>Bacillota</taxon>
        <taxon>Clostridia</taxon>
        <taxon>Eubacteriales</taxon>
        <taxon>Clostridiaceae</taxon>
        <taxon>Clostridium</taxon>
    </lineage>
</organism>
<proteinExistence type="predicted"/>
<evidence type="ECO:0000313" key="2">
    <source>
        <dbReference type="Proteomes" id="UP001078443"/>
    </source>
</evidence>
<keyword evidence="2" id="KW-1185">Reference proteome</keyword>
<evidence type="ECO:0008006" key="3">
    <source>
        <dbReference type="Google" id="ProtNLM"/>
    </source>
</evidence>
<dbReference type="EMBL" id="JAPQER010000007">
    <property type="protein sequence ID" value="MCY6485512.1"/>
    <property type="molecule type" value="Genomic_DNA"/>
</dbReference>
<accession>A0ABT4D4D9</accession>
<dbReference type="RefSeq" id="WP_268041895.1">
    <property type="nucleotide sequence ID" value="NZ_JAPQER010000007.1"/>
</dbReference>
<name>A0ABT4D4D9_9CLOT</name>
<comment type="caution">
    <text evidence="1">The sequence shown here is derived from an EMBL/GenBank/DDBJ whole genome shotgun (WGS) entry which is preliminary data.</text>
</comment>
<gene>
    <name evidence="1" type="ORF">OW763_14350</name>
</gene>
<reference evidence="1" key="1">
    <citation type="submission" date="2022-12" db="EMBL/GenBank/DDBJ databases">
        <authorList>
            <person name="Wang J."/>
        </authorList>
    </citation>
    <scope>NUCLEOTIDE SEQUENCE</scope>
    <source>
        <strain evidence="1">HY-45-18</strain>
    </source>
</reference>
<protein>
    <recommendedName>
        <fullName evidence="3">Cysteine-rich CPCC domain-containing protein</fullName>
    </recommendedName>
</protein>
<dbReference type="Proteomes" id="UP001078443">
    <property type="component" value="Unassembled WGS sequence"/>
</dbReference>
<evidence type="ECO:0000313" key="1">
    <source>
        <dbReference type="EMBL" id="MCY6485512.1"/>
    </source>
</evidence>